<comment type="subcellular location">
    <subcellularLocation>
        <location evidence="1">Cytoplasm</location>
        <location evidence="1">Cytosol</location>
    </subcellularLocation>
</comment>
<protein>
    <recommendedName>
        <fullName evidence="6">Translation initiation factor eIF2B subunit delta</fullName>
    </recommendedName>
    <alternativeName>
        <fullName evidence="7">eIF2B GDP-GTP exchange factor subunit delta</fullName>
    </alternativeName>
</protein>
<evidence type="ECO:0000256" key="6">
    <source>
        <dbReference type="ARBA" id="ARBA00044147"/>
    </source>
</evidence>
<evidence type="ECO:0000256" key="2">
    <source>
        <dbReference type="ARBA" id="ARBA00007251"/>
    </source>
</evidence>
<dbReference type="InterPro" id="IPR042529">
    <property type="entry name" value="IF_2B-like_C"/>
</dbReference>
<reference evidence="10 11" key="1">
    <citation type="journal article" date="2012" name="MBio">
        <title>De novo assembly of the Pneumocystis jirovecii genome from a single bronchoalveolar lavage fluid specimen from a patient.</title>
        <authorList>
            <person name="Cisse O.H."/>
            <person name="Pagni M."/>
            <person name="Hauser P.M."/>
        </authorList>
    </citation>
    <scope>NUCLEOTIDE SEQUENCE [LARGE SCALE GENOMIC DNA]</scope>
    <source>
        <strain evidence="10 11">SE8</strain>
    </source>
</reference>
<gene>
    <name evidence="10" type="ORF">PNEJI1_002572</name>
</gene>
<dbReference type="EMBL" id="CAKM01000167">
    <property type="protein sequence ID" value="CCJ29225.1"/>
    <property type="molecule type" value="Genomic_DNA"/>
</dbReference>
<accession>L0PC61</accession>
<evidence type="ECO:0000313" key="11">
    <source>
        <dbReference type="Proteomes" id="UP000010422"/>
    </source>
</evidence>
<evidence type="ECO:0000313" key="10">
    <source>
        <dbReference type="EMBL" id="CCJ29225.1"/>
    </source>
</evidence>
<dbReference type="Gene3D" id="3.40.50.10470">
    <property type="entry name" value="Translation initiation factor eif-2b, domain 2"/>
    <property type="match status" value="1"/>
</dbReference>
<dbReference type="STRING" id="1209962.L0PC61"/>
<dbReference type="GO" id="GO:0003743">
    <property type="term" value="F:translation initiation factor activity"/>
    <property type="evidence" value="ECO:0007669"/>
    <property type="project" value="UniProtKB-KW"/>
</dbReference>
<dbReference type="AlphaFoldDB" id="L0PC61"/>
<sequence>MEIKMTDGNVQKNSLTKEMKVKLKMEKNLRNSCKNFPEGFEKKDFPYSINNNEDSSKKQLKSFQLAHNNEIVFNKQVFLFNHLDGNRRINTQGTSKDIHPIILALGLQYSEFKICGSNARCIFMLNSFKQVIQDYHTPAGTTLQRHLQSYINLHIAHLVLSRPLSVSMRNAIRFLKLEISNSSIDLAEDEVYITINVNKLIMKKAKNLLIKRIDRFIRDRITVADQVIIAAGQNKINNGDVILIYSRSSIVEQVLIEAYQRHKFFRVIVVDSRPGFEGKECVHRLSKVGIISTYLTISSLCYIMREVTKVFLGAHAMLSNGALYSRVGTSIVAMTAKDNNIPVIVFCESYKFTDRVQLDSFVNNELGPIDNLIDISCDNCSNSGPLSSWYELANLKLLNLMYDVTPAKFINVCVSEMGLLPSTSVSILVHEFK</sequence>
<dbReference type="GO" id="GO:0005829">
    <property type="term" value="C:cytosol"/>
    <property type="evidence" value="ECO:0007669"/>
    <property type="project" value="UniProtKB-SubCell"/>
</dbReference>
<dbReference type="Proteomes" id="UP000010422">
    <property type="component" value="Unassembled WGS sequence"/>
</dbReference>
<proteinExistence type="inferred from homology"/>
<dbReference type="VEuPathDB" id="FungiDB:PNEJI1_002572"/>
<dbReference type="InterPro" id="IPR000649">
    <property type="entry name" value="IF-2B-related"/>
</dbReference>
<comment type="similarity">
    <text evidence="2 9">Belongs to the eIF-2B alpha/beta/delta subunits family.</text>
</comment>
<evidence type="ECO:0000256" key="4">
    <source>
        <dbReference type="ARBA" id="ARBA00022540"/>
    </source>
</evidence>
<dbReference type="InterPro" id="IPR037171">
    <property type="entry name" value="NagB/RpiA_transferase-like"/>
</dbReference>
<dbReference type="PANTHER" id="PTHR10233">
    <property type="entry name" value="TRANSLATION INITIATION FACTOR EIF-2B"/>
    <property type="match status" value="1"/>
</dbReference>
<comment type="caution">
    <text evidence="10">The sequence shown here is derived from an EMBL/GenBank/DDBJ whole genome shotgun (WGS) entry which is preliminary data.</text>
</comment>
<evidence type="ECO:0000256" key="5">
    <source>
        <dbReference type="ARBA" id="ARBA00022917"/>
    </source>
</evidence>
<keyword evidence="3" id="KW-0963">Cytoplasm</keyword>
<keyword evidence="5" id="KW-0648">Protein biosynthesis</keyword>
<evidence type="ECO:0000256" key="1">
    <source>
        <dbReference type="ARBA" id="ARBA00004514"/>
    </source>
</evidence>
<dbReference type="Pfam" id="PF01008">
    <property type="entry name" value="IF-2B"/>
    <property type="match status" value="1"/>
</dbReference>
<dbReference type="InParanoid" id="L0PC61"/>
<keyword evidence="4" id="KW-0396">Initiation factor</keyword>
<comment type="subunit">
    <text evidence="8">Component of the translation initiation factor 2B (eIF2B) complex which is a heterodecamer of two sets of five different subunits: alpha, beta, gamma, delta and epsilon. Subunits alpha, beta and delta comprise a regulatory subcomplex and subunits epsilon and gamma comprise a catalytic subcomplex. Within the complex, the hexameric regulatory complex resides at the center, with the two heterodimeric catalytic subcomplexes bound on opposite sides.</text>
</comment>
<name>L0PC61_PNEJI</name>
<evidence type="ECO:0000256" key="9">
    <source>
        <dbReference type="RuleBase" id="RU003814"/>
    </source>
</evidence>
<evidence type="ECO:0000256" key="8">
    <source>
        <dbReference type="ARBA" id="ARBA00046432"/>
    </source>
</evidence>
<dbReference type="FunCoup" id="L0PC61">
    <property type="interactions" value="419"/>
</dbReference>
<organism evidence="11">
    <name type="scientific">Pneumocystis jirovecii</name>
    <name type="common">Human pneumocystis pneumonia agent</name>
    <dbReference type="NCBI Taxonomy" id="42068"/>
    <lineage>
        <taxon>Eukaryota</taxon>
        <taxon>Fungi</taxon>
        <taxon>Dikarya</taxon>
        <taxon>Ascomycota</taxon>
        <taxon>Taphrinomycotina</taxon>
        <taxon>Pneumocystomycetes</taxon>
        <taxon>Pneumocystaceae</taxon>
        <taxon>Pneumocystis</taxon>
    </lineage>
</organism>
<dbReference type="PANTHER" id="PTHR10233:SF14">
    <property type="entry name" value="TRANSLATION INITIATION FACTOR EIF-2B SUBUNIT DELTA"/>
    <property type="match status" value="1"/>
</dbReference>
<evidence type="ECO:0000256" key="7">
    <source>
        <dbReference type="ARBA" id="ARBA00044356"/>
    </source>
</evidence>
<evidence type="ECO:0000256" key="3">
    <source>
        <dbReference type="ARBA" id="ARBA00022490"/>
    </source>
</evidence>
<dbReference type="SUPFAM" id="SSF100950">
    <property type="entry name" value="NagB/RpiA/CoA transferase-like"/>
    <property type="match status" value="1"/>
</dbReference>